<evidence type="ECO:0000256" key="1">
    <source>
        <dbReference type="SAM" id="Phobius"/>
    </source>
</evidence>
<dbReference type="AlphaFoldDB" id="A0A409YSW4"/>
<keyword evidence="1" id="KW-1133">Transmembrane helix</keyword>
<accession>A0A409YSW4</accession>
<dbReference type="Proteomes" id="UP000284706">
    <property type="component" value="Unassembled WGS sequence"/>
</dbReference>
<name>A0A409YSW4_9AGAR</name>
<protein>
    <submittedName>
        <fullName evidence="2">Uncharacterized protein</fullName>
    </submittedName>
</protein>
<proteinExistence type="predicted"/>
<dbReference type="SUPFAM" id="SSF52047">
    <property type="entry name" value="RNI-like"/>
    <property type="match status" value="1"/>
</dbReference>
<dbReference type="InParanoid" id="A0A409YSW4"/>
<comment type="caution">
    <text evidence="2">The sequence shown here is derived from an EMBL/GenBank/DDBJ whole genome shotgun (WGS) entry which is preliminary data.</text>
</comment>
<keyword evidence="1" id="KW-0812">Transmembrane</keyword>
<evidence type="ECO:0000313" key="2">
    <source>
        <dbReference type="EMBL" id="PPR06083.1"/>
    </source>
</evidence>
<keyword evidence="1" id="KW-0472">Membrane</keyword>
<dbReference type="STRING" id="231916.A0A409YSW4"/>
<reference evidence="2 3" key="1">
    <citation type="journal article" date="2018" name="Evol. Lett.">
        <title>Horizontal gene cluster transfer increased hallucinogenic mushroom diversity.</title>
        <authorList>
            <person name="Reynolds H.T."/>
            <person name="Vijayakumar V."/>
            <person name="Gluck-Thaler E."/>
            <person name="Korotkin H.B."/>
            <person name="Matheny P.B."/>
            <person name="Slot J.C."/>
        </authorList>
    </citation>
    <scope>NUCLEOTIDE SEQUENCE [LARGE SCALE GENOMIC DNA]</scope>
    <source>
        <strain evidence="2 3">SRW20</strain>
    </source>
</reference>
<organism evidence="2 3">
    <name type="scientific">Gymnopilus dilepis</name>
    <dbReference type="NCBI Taxonomy" id="231916"/>
    <lineage>
        <taxon>Eukaryota</taxon>
        <taxon>Fungi</taxon>
        <taxon>Dikarya</taxon>
        <taxon>Basidiomycota</taxon>
        <taxon>Agaricomycotina</taxon>
        <taxon>Agaricomycetes</taxon>
        <taxon>Agaricomycetidae</taxon>
        <taxon>Agaricales</taxon>
        <taxon>Agaricineae</taxon>
        <taxon>Hymenogastraceae</taxon>
        <taxon>Gymnopilus</taxon>
    </lineage>
</organism>
<keyword evidence="3" id="KW-1185">Reference proteome</keyword>
<sequence>MTRIRDYDLALPILRACLKDEPVIIPLSPQDPRHSLSSVCLEWAGVIVDEEEFWDAYEFRPAFFANSHVALATFQSLIVLSGRRRLKFHFPSTIPGCDDKIFTGCPLEYRVFGKGNLSIVQQIISPHSSRIRELNCMLVGIEARRFLLEIPSNRFESLEILSVSFVNSRIQPVGFTNDELSRFKVLVPAKCIRKLTCGLFMDFRFSDLQVPLRRLTTLNLGSTPISYMDFVTISASTRRRLVQASFYILFSVKTLGLEHLYPDVIEFPVLESLQIRNVNAGIYCSDLPDHLHLPVIRTLLVQRAEKFLPFDWNIRRYTSLIFDSSRLLQHLAFSVFPYQGQHIVQLHRGVCRGEPNYQVLEELFTATPKLETLFLPVGIHFHSETLRKIGLGQLLPKLTSLTLATNSEPGLIFNMLRQRKTPFPSTSSSPAPSSSEPSIISYASIVLPFENQVVERELEAEAKALLLDKGCHLHFLTIFSVFAFFSLLAAVFCAPVELVRRSPDLAISLRESGKNTKNWHFALVVHSTSAAFTGKHLPVHEYVQDKDGCLVYDVRNAPTGEKNIVASANLIPKHNEATDEALEQAVTDILKTDAKSTHPLQDPNYTNCFDYAIQAVHDLESHGYVSAADYAKFKQHYDHEEGGKAYHQVVRDKTYPPLRQTMLQAAGSSSHQSTSTST</sequence>
<dbReference type="EMBL" id="NHYE01000378">
    <property type="protein sequence ID" value="PPR06083.1"/>
    <property type="molecule type" value="Genomic_DNA"/>
</dbReference>
<dbReference type="OrthoDB" id="3042049at2759"/>
<evidence type="ECO:0000313" key="3">
    <source>
        <dbReference type="Proteomes" id="UP000284706"/>
    </source>
</evidence>
<gene>
    <name evidence="2" type="ORF">CVT26_005289</name>
</gene>
<feature type="transmembrane region" description="Helical" evidence="1">
    <location>
        <begin position="473"/>
        <end position="494"/>
    </location>
</feature>